<dbReference type="PANTHER" id="PTHR41404">
    <property type="entry name" value="SHIELDIN COMPLEX SUBUNIT 3"/>
    <property type="match status" value="1"/>
</dbReference>
<evidence type="ECO:0000313" key="3">
    <source>
        <dbReference type="Proteomes" id="UP000261480"/>
    </source>
</evidence>
<evidence type="ECO:0000256" key="1">
    <source>
        <dbReference type="SAM" id="MobiDB-lite"/>
    </source>
</evidence>
<protein>
    <submittedName>
        <fullName evidence="2">Uncharacterized protein</fullName>
    </submittedName>
</protein>
<feature type="region of interest" description="Disordered" evidence="1">
    <location>
        <begin position="73"/>
        <end position="100"/>
    </location>
</feature>
<sequence>MIKACLCLSRHEEEEEEDRCPVCPVIRSLWMDRVVLHYRPGSALRLSALLQQTQRLLEPMALRPPPAFRPWFPRSSANRRPIRPAKLPPRIGPPGGALTETKPGPMEDALGRIQPAAPGTGPGTEREVPVVRRSWSISRQSGVQLQSRMSLSRRLHRLVSLHQLHLRQRAKWVITQQNCSNLEEAWRCLIRCLSRSGLPTCNANIQRERAEIWVFCDVLHCEQVGRHLKDELRLAGRIHLAVHRLGNIFSM</sequence>
<dbReference type="GO" id="GO:2001034">
    <property type="term" value="P:positive regulation of double-strand break repair via nonhomologous end joining"/>
    <property type="evidence" value="ECO:0007669"/>
    <property type="project" value="TreeGrafter"/>
</dbReference>
<reference evidence="2" key="1">
    <citation type="submission" date="2025-08" db="UniProtKB">
        <authorList>
            <consortium name="Ensembl"/>
        </authorList>
    </citation>
    <scope>IDENTIFICATION</scope>
</reference>
<organism evidence="2 3">
    <name type="scientific">Poecilia mexicana</name>
    <dbReference type="NCBI Taxonomy" id="48701"/>
    <lineage>
        <taxon>Eukaryota</taxon>
        <taxon>Metazoa</taxon>
        <taxon>Chordata</taxon>
        <taxon>Craniata</taxon>
        <taxon>Vertebrata</taxon>
        <taxon>Euteleostomi</taxon>
        <taxon>Actinopterygii</taxon>
        <taxon>Neopterygii</taxon>
        <taxon>Teleostei</taxon>
        <taxon>Neoteleostei</taxon>
        <taxon>Acanthomorphata</taxon>
        <taxon>Ovalentaria</taxon>
        <taxon>Atherinomorphae</taxon>
        <taxon>Cyprinodontiformes</taxon>
        <taxon>Poeciliidae</taxon>
        <taxon>Poeciliinae</taxon>
        <taxon>Poecilia</taxon>
    </lineage>
</organism>
<dbReference type="Proteomes" id="UP000261480">
    <property type="component" value="Unplaced"/>
</dbReference>
<dbReference type="Ensembl" id="ENSPMET00000013106.1">
    <property type="protein sequence ID" value="ENSPMEP00000002089.1"/>
    <property type="gene ID" value="ENSPMEG00000003099.1"/>
</dbReference>
<dbReference type="STRING" id="48701.ENSPMEP00000002089"/>
<proteinExistence type="predicted"/>
<name>A0A3B3WHJ8_9TELE</name>
<dbReference type="AlphaFoldDB" id="A0A3B3WHJ8"/>
<dbReference type="PANTHER" id="PTHR41404:SF1">
    <property type="entry name" value="SHIELDIN COMPLEX SUBUNIT 3"/>
    <property type="match status" value="1"/>
</dbReference>
<evidence type="ECO:0000313" key="2">
    <source>
        <dbReference type="Ensembl" id="ENSPMEP00000002089.1"/>
    </source>
</evidence>
<dbReference type="GO" id="GO:2000042">
    <property type="term" value="P:negative regulation of double-strand break repair via homologous recombination"/>
    <property type="evidence" value="ECO:0007669"/>
    <property type="project" value="TreeGrafter"/>
</dbReference>
<dbReference type="InterPro" id="IPR039996">
    <property type="entry name" value="Shieldin_RINN1"/>
</dbReference>
<dbReference type="GO" id="GO:0045830">
    <property type="term" value="P:positive regulation of isotype switching"/>
    <property type="evidence" value="ECO:0007669"/>
    <property type="project" value="TreeGrafter"/>
</dbReference>
<reference evidence="2" key="2">
    <citation type="submission" date="2025-09" db="UniProtKB">
        <authorList>
            <consortium name="Ensembl"/>
        </authorList>
    </citation>
    <scope>IDENTIFICATION</scope>
</reference>
<keyword evidence="3" id="KW-1185">Reference proteome</keyword>
<accession>A0A3B3WHJ8</accession>